<organism evidence="5 6">
    <name type="scientific">Grimontia hollisae</name>
    <name type="common">Vibrio hollisae</name>
    <dbReference type="NCBI Taxonomy" id="673"/>
    <lineage>
        <taxon>Bacteria</taxon>
        <taxon>Pseudomonadati</taxon>
        <taxon>Pseudomonadota</taxon>
        <taxon>Gammaproteobacteria</taxon>
        <taxon>Vibrionales</taxon>
        <taxon>Vibrionaceae</taxon>
        <taxon>Grimontia</taxon>
    </lineage>
</organism>
<gene>
    <name evidence="5" type="ORF">NCTC11645_03113</name>
</gene>
<dbReference type="RefSeq" id="WP_115660157.1">
    <property type="nucleotide sequence ID" value="NZ_CP046850.1"/>
</dbReference>
<dbReference type="AlphaFoldDB" id="A0A377J732"/>
<evidence type="ECO:0000256" key="1">
    <source>
        <dbReference type="ARBA" id="ARBA00001554"/>
    </source>
</evidence>
<dbReference type="GO" id="GO:0006729">
    <property type="term" value="P:tetrahydrobiopterin biosynthetic process"/>
    <property type="evidence" value="ECO:0007669"/>
    <property type="project" value="InterPro"/>
</dbReference>
<protein>
    <recommendedName>
        <fullName evidence="4">Putative pterin-4-alpha-carbinolamine dehydratase</fullName>
        <shortName evidence="4">PHS</shortName>
        <ecNumber evidence="4">4.2.1.96</ecNumber>
    </recommendedName>
    <alternativeName>
        <fullName evidence="4">4-alpha-hydroxy-tetrahydropterin dehydratase</fullName>
    </alternativeName>
    <alternativeName>
        <fullName evidence="4">Pterin carbinolamine dehydratase</fullName>
        <shortName evidence="4">PCD</shortName>
    </alternativeName>
</protein>
<dbReference type="PANTHER" id="PTHR42805:SF1">
    <property type="entry name" value="PTERIN-4-ALPHA-CARBINOLAMINE DEHYDRATASE-RELATED"/>
    <property type="match status" value="1"/>
</dbReference>
<dbReference type="EMBL" id="UGHD01000003">
    <property type="protein sequence ID" value="STO98129.1"/>
    <property type="molecule type" value="Genomic_DNA"/>
</dbReference>
<dbReference type="Gene3D" id="3.30.1360.20">
    <property type="entry name" value="Transcriptional coactivator/pterin dehydratase"/>
    <property type="match status" value="1"/>
</dbReference>
<dbReference type="NCBIfam" id="NF002016">
    <property type="entry name" value="PRK00823.1-1"/>
    <property type="match status" value="1"/>
</dbReference>
<dbReference type="Pfam" id="PF01329">
    <property type="entry name" value="Pterin_4a"/>
    <property type="match status" value="1"/>
</dbReference>
<dbReference type="Proteomes" id="UP000254512">
    <property type="component" value="Unassembled WGS sequence"/>
</dbReference>
<comment type="catalytic activity">
    <reaction evidence="1 4">
        <text>(4aS,6R)-4a-hydroxy-L-erythro-5,6,7,8-tetrahydrobiopterin = (6R)-L-erythro-6,7-dihydrobiopterin + H2O</text>
        <dbReference type="Rhea" id="RHEA:11920"/>
        <dbReference type="ChEBI" id="CHEBI:15377"/>
        <dbReference type="ChEBI" id="CHEBI:15642"/>
        <dbReference type="ChEBI" id="CHEBI:43120"/>
        <dbReference type="EC" id="4.2.1.96"/>
    </reaction>
</comment>
<evidence type="ECO:0000313" key="6">
    <source>
        <dbReference type="Proteomes" id="UP000254512"/>
    </source>
</evidence>
<accession>A0A377J732</accession>
<dbReference type="SUPFAM" id="SSF55248">
    <property type="entry name" value="PCD-like"/>
    <property type="match status" value="1"/>
</dbReference>
<dbReference type="GO" id="GO:0008124">
    <property type="term" value="F:4-alpha-hydroxytetrahydrobiopterin dehydratase activity"/>
    <property type="evidence" value="ECO:0007669"/>
    <property type="project" value="UniProtKB-UniRule"/>
</dbReference>
<dbReference type="InterPro" id="IPR001533">
    <property type="entry name" value="Pterin_deHydtase"/>
</dbReference>
<reference evidence="5 6" key="1">
    <citation type="submission" date="2018-06" db="EMBL/GenBank/DDBJ databases">
        <authorList>
            <consortium name="Pathogen Informatics"/>
            <person name="Doyle S."/>
        </authorList>
    </citation>
    <scope>NUCLEOTIDE SEQUENCE [LARGE SCALE GENOMIC DNA]</scope>
    <source>
        <strain evidence="5 6">NCTC11645</strain>
    </source>
</reference>
<comment type="similarity">
    <text evidence="2 4">Belongs to the pterin-4-alpha-carbinolamine dehydratase family.</text>
</comment>
<dbReference type="InterPro" id="IPR036428">
    <property type="entry name" value="PCD_sf"/>
</dbReference>
<dbReference type="PANTHER" id="PTHR42805">
    <property type="entry name" value="PTERIN-4-ALPHA-CARBINOLAMINE DEHYDRATASE-RELATED"/>
    <property type="match status" value="1"/>
</dbReference>
<dbReference type="CDD" id="cd00913">
    <property type="entry name" value="PCD_DCoH_subfamily_a"/>
    <property type="match status" value="1"/>
</dbReference>
<sequence length="113" mass="12832">MKQLTELQCEACREGAPRVDGDEAAGLLTTLPDWQLMEVDGIDQLQRVYKFRNFKLAWAFADKVAELAEAEGHHPAILLEWGSCSVTWWTHKIKGLHKNDFICAAKTDVLFED</sequence>
<dbReference type="EC" id="4.2.1.96" evidence="4"/>
<evidence type="ECO:0000256" key="4">
    <source>
        <dbReference type="HAMAP-Rule" id="MF_00434"/>
    </source>
</evidence>
<dbReference type="HAMAP" id="MF_00434">
    <property type="entry name" value="Pterin_4_alpha"/>
    <property type="match status" value="1"/>
</dbReference>
<proteinExistence type="inferred from homology"/>
<name>A0A377J732_GRIHO</name>
<dbReference type="STRING" id="673.AL542_01535"/>
<evidence type="ECO:0000256" key="3">
    <source>
        <dbReference type="ARBA" id="ARBA00023239"/>
    </source>
</evidence>
<keyword evidence="3 4" id="KW-0456">Lyase</keyword>
<evidence type="ECO:0000256" key="2">
    <source>
        <dbReference type="ARBA" id="ARBA00006472"/>
    </source>
</evidence>
<dbReference type="InterPro" id="IPR050376">
    <property type="entry name" value="Pterin-4-alpha-carb_dehyd"/>
</dbReference>
<evidence type="ECO:0000313" key="5">
    <source>
        <dbReference type="EMBL" id="STO98129.1"/>
    </source>
</evidence>